<dbReference type="AlphaFoldDB" id="A0AAW1NW04"/>
<evidence type="ECO:0000313" key="3">
    <source>
        <dbReference type="Proteomes" id="UP001465755"/>
    </source>
</evidence>
<name>A0AAW1NW04_9CHLO</name>
<proteinExistence type="inferred from homology"/>
<gene>
    <name evidence="2" type="ORF">WJX73_010778</name>
</gene>
<dbReference type="InterPro" id="IPR007608">
    <property type="entry name" value="Senescence_reg_S40"/>
</dbReference>
<comment type="caution">
    <text evidence="2">The sequence shown here is derived from an EMBL/GenBank/DDBJ whole genome shotgun (WGS) entry which is preliminary data.</text>
</comment>
<sequence length="73" mass="8098">MPPHELLAQTLPEYDAEVARLGFRPGSVMEGAGRKLQGRDAVRFRRAIMRQTGFLENQSPLTEETRVGQSVSG</sequence>
<comment type="similarity">
    <text evidence="1">Belongs to the senescence regulator S40 family.</text>
</comment>
<accession>A0AAW1NW04</accession>
<dbReference type="GO" id="GO:0010150">
    <property type="term" value="P:leaf senescence"/>
    <property type="evidence" value="ECO:0007669"/>
    <property type="project" value="UniProtKB-ARBA"/>
</dbReference>
<evidence type="ECO:0000313" key="2">
    <source>
        <dbReference type="EMBL" id="KAK9794687.1"/>
    </source>
</evidence>
<reference evidence="2 3" key="1">
    <citation type="journal article" date="2024" name="Nat. Commun.">
        <title>Phylogenomics reveals the evolutionary origins of lichenization in chlorophyte algae.</title>
        <authorList>
            <person name="Puginier C."/>
            <person name="Libourel C."/>
            <person name="Otte J."/>
            <person name="Skaloud P."/>
            <person name="Haon M."/>
            <person name="Grisel S."/>
            <person name="Petersen M."/>
            <person name="Berrin J.G."/>
            <person name="Delaux P.M."/>
            <person name="Dal Grande F."/>
            <person name="Keller J."/>
        </authorList>
    </citation>
    <scope>NUCLEOTIDE SEQUENCE [LARGE SCALE GENOMIC DNA]</scope>
    <source>
        <strain evidence="2 3">SAG 2036</strain>
    </source>
</reference>
<protein>
    <submittedName>
        <fullName evidence="2">Uncharacterized protein</fullName>
    </submittedName>
</protein>
<dbReference type="Proteomes" id="UP001465755">
    <property type="component" value="Unassembled WGS sequence"/>
</dbReference>
<organism evidence="2 3">
    <name type="scientific">Symbiochloris irregularis</name>
    <dbReference type="NCBI Taxonomy" id="706552"/>
    <lineage>
        <taxon>Eukaryota</taxon>
        <taxon>Viridiplantae</taxon>
        <taxon>Chlorophyta</taxon>
        <taxon>core chlorophytes</taxon>
        <taxon>Trebouxiophyceae</taxon>
        <taxon>Trebouxiales</taxon>
        <taxon>Trebouxiaceae</taxon>
        <taxon>Symbiochloris</taxon>
    </lineage>
</organism>
<evidence type="ECO:0000256" key="1">
    <source>
        <dbReference type="ARBA" id="ARBA00034773"/>
    </source>
</evidence>
<dbReference type="EMBL" id="JALJOQ010000135">
    <property type="protein sequence ID" value="KAK9794687.1"/>
    <property type="molecule type" value="Genomic_DNA"/>
</dbReference>
<dbReference type="Pfam" id="PF04520">
    <property type="entry name" value="Senescence_reg"/>
    <property type="match status" value="1"/>
</dbReference>
<keyword evidence="3" id="KW-1185">Reference proteome</keyword>